<protein>
    <submittedName>
        <fullName evidence="1">Uncharacterized protein</fullName>
    </submittedName>
</protein>
<organism evidence="1 2">
    <name type="scientific">Crucibulum laeve</name>
    <dbReference type="NCBI Taxonomy" id="68775"/>
    <lineage>
        <taxon>Eukaryota</taxon>
        <taxon>Fungi</taxon>
        <taxon>Dikarya</taxon>
        <taxon>Basidiomycota</taxon>
        <taxon>Agaricomycotina</taxon>
        <taxon>Agaricomycetes</taxon>
        <taxon>Agaricomycetidae</taxon>
        <taxon>Agaricales</taxon>
        <taxon>Agaricineae</taxon>
        <taxon>Nidulariaceae</taxon>
        <taxon>Crucibulum</taxon>
    </lineage>
</organism>
<keyword evidence="2" id="KW-1185">Reference proteome</keyword>
<sequence>MYQPVLSVSIHEWCRHREMTTSQVHRKVACRKVTGELPCTSGENKGSNRRRFGDSCM</sequence>
<proteinExistence type="predicted"/>
<name>A0A5C3LYT8_9AGAR</name>
<gene>
    <name evidence="1" type="ORF">BDQ12DRAFT_684526</name>
</gene>
<evidence type="ECO:0000313" key="2">
    <source>
        <dbReference type="Proteomes" id="UP000308652"/>
    </source>
</evidence>
<dbReference type="Proteomes" id="UP000308652">
    <property type="component" value="Unassembled WGS sequence"/>
</dbReference>
<evidence type="ECO:0000313" key="1">
    <source>
        <dbReference type="EMBL" id="TFK38022.1"/>
    </source>
</evidence>
<accession>A0A5C3LYT8</accession>
<dbReference type="EMBL" id="ML213605">
    <property type="protein sequence ID" value="TFK38022.1"/>
    <property type="molecule type" value="Genomic_DNA"/>
</dbReference>
<reference evidence="1 2" key="1">
    <citation type="journal article" date="2019" name="Nat. Ecol. Evol.">
        <title>Megaphylogeny resolves global patterns of mushroom evolution.</title>
        <authorList>
            <person name="Varga T."/>
            <person name="Krizsan K."/>
            <person name="Foldi C."/>
            <person name="Dima B."/>
            <person name="Sanchez-Garcia M."/>
            <person name="Sanchez-Ramirez S."/>
            <person name="Szollosi G.J."/>
            <person name="Szarkandi J.G."/>
            <person name="Papp V."/>
            <person name="Albert L."/>
            <person name="Andreopoulos W."/>
            <person name="Angelini C."/>
            <person name="Antonin V."/>
            <person name="Barry K.W."/>
            <person name="Bougher N.L."/>
            <person name="Buchanan P."/>
            <person name="Buyck B."/>
            <person name="Bense V."/>
            <person name="Catcheside P."/>
            <person name="Chovatia M."/>
            <person name="Cooper J."/>
            <person name="Damon W."/>
            <person name="Desjardin D."/>
            <person name="Finy P."/>
            <person name="Geml J."/>
            <person name="Haridas S."/>
            <person name="Hughes K."/>
            <person name="Justo A."/>
            <person name="Karasinski D."/>
            <person name="Kautmanova I."/>
            <person name="Kiss B."/>
            <person name="Kocsube S."/>
            <person name="Kotiranta H."/>
            <person name="LaButti K.M."/>
            <person name="Lechner B.E."/>
            <person name="Liimatainen K."/>
            <person name="Lipzen A."/>
            <person name="Lukacs Z."/>
            <person name="Mihaltcheva S."/>
            <person name="Morgado L.N."/>
            <person name="Niskanen T."/>
            <person name="Noordeloos M.E."/>
            <person name="Ohm R.A."/>
            <person name="Ortiz-Santana B."/>
            <person name="Ovrebo C."/>
            <person name="Racz N."/>
            <person name="Riley R."/>
            <person name="Savchenko A."/>
            <person name="Shiryaev A."/>
            <person name="Soop K."/>
            <person name="Spirin V."/>
            <person name="Szebenyi C."/>
            <person name="Tomsovsky M."/>
            <person name="Tulloss R.E."/>
            <person name="Uehling J."/>
            <person name="Grigoriev I.V."/>
            <person name="Vagvolgyi C."/>
            <person name="Papp T."/>
            <person name="Martin F.M."/>
            <person name="Miettinen O."/>
            <person name="Hibbett D.S."/>
            <person name="Nagy L.G."/>
        </authorList>
    </citation>
    <scope>NUCLEOTIDE SEQUENCE [LARGE SCALE GENOMIC DNA]</scope>
    <source>
        <strain evidence="1 2">CBS 166.37</strain>
    </source>
</reference>
<dbReference type="AlphaFoldDB" id="A0A5C3LYT8"/>